<dbReference type="Pfam" id="PF04237">
    <property type="entry name" value="YjbR"/>
    <property type="match status" value="1"/>
</dbReference>
<proteinExistence type="predicted"/>
<reference evidence="1 2" key="1">
    <citation type="submission" date="2015-06" db="EMBL/GenBank/DDBJ databases">
        <title>R. anatipestifer strain HXb2 is the most virulent strain so far, and the genome sequence would help us uncover the pathogenesis.</title>
        <authorList>
            <person name="Hu Q."/>
            <person name="Qi J."/>
            <person name="Bo H."/>
            <person name="Liu G."/>
            <person name="Tao M."/>
            <person name="Ding Y."/>
            <person name="Xue Y."/>
        </authorList>
    </citation>
    <scope>NUCLEOTIDE SEQUENCE [LARGE SCALE GENOMIC DNA]</scope>
    <source>
        <strain evidence="1 2">HXb2</strain>
    </source>
</reference>
<gene>
    <name evidence="1" type="ORF">AB406_1618</name>
</gene>
<accession>A0A1S7DTV1</accession>
<dbReference type="SUPFAM" id="SSF142906">
    <property type="entry name" value="YjbR-like"/>
    <property type="match status" value="1"/>
</dbReference>
<dbReference type="InterPro" id="IPR038056">
    <property type="entry name" value="YjbR-like_sf"/>
</dbReference>
<dbReference type="InterPro" id="IPR007351">
    <property type="entry name" value="YjbR"/>
</dbReference>
<dbReference type="Proteomes" id="UP000189883">
    <property type="component" value="Chromosome"/>
</dbReference>
<protein>
    <submittedName>
        <fullName evidence="1">Uncharacterized protein</fullName>
    </submittedName>
</protein>
<sequence length="117" mass="13620">MDIETIRAYCLEKKGVTESFPFNDETLVFKVSGKVFLLLSLDRVPLAFNVKTNPEWSEVLREQYPQIYGAYHMNKKHWNTVVVEGLPKSLLLELLDHSYDLVFSKLTKKQKEEVLSL</sequence>
<dbReference type="Gene3D" id="3.90.1150.30">
    <property type="match status" value="1"/>
</dbReference>
<dbReference type="AlphaFoldDB" id="A0A1S7DTV1"/>
<dbReference type="InterPro" id="IPR058532">
    <property type="entry name" value="YjbR/MT2646/Rv2570-like"/>
</dbReference>
<dbReference type="PANTHER" id="PTHR35145">
    <property type="entry name" value="CYTOPLASMIC PROTEIN-RELATED"/>
    <property type="match status" value="1"/>
</dbReference>
<evidence type="ECO:0000313" key="1">
    <source>
        <dbReference type="EMBL" id="AQY22562.1"/>
    </source>
</evidence>
<organism evidence="1 2">
    <name type="scientific">Riemerella anatipestifer</name>
    <name type="common">Moraxella anatipestifer</name>
    <dbReference type="NCBI Taxonomy" id="34085"/>
    <lineage>
        <taxon>Bacteria</taxon>
        <taxon>Pseudomonadati</taxon>
        <taxon>Bacteroidota</taxon>
        <taxon>Flavobacteriia</taxon>
        <taxon>Flavobacteriales</taxon>
        <taxon>Weeksellaceae</taxon>
        <taxon>Riemerella</taxon>
    </lineage>
</organism>
<dbReference type="PANTHER" id="PTHR35145:SF1">
    <property type="entry name" value="CYTOPLASMIC PROTEIN"/>
    <property type="match status" value="1"/>
</dbReference>
<name>A0A1S7DTV1_RIEAN</name>
<dbReference type="RefSeq" id="WP_079207731.1">
    <property type="nucleotide sequence ID" value="NZ_CP011859.1"/>
</dbReference>
<dbReference type="EMBL" id="CP011859">
    <property type="protein sequence ID" value="AQY22562.1"/>
    <property type="molecule type" value="Genomic_DNA"/>
</dbReference>
<evidence type="ECO:0000313" key="2">
    <source>
        <dbReference type="Proteomes" id="UP000189883"/>
    </source>
</evidence>